<dbReference type="GO" id="GO:0030655">
    <property type="term" value="P:beta-lactam antibiotic catabolic process"/>
    <property type="evidence" value="ECO:0007669"/>
    <property type="project" value="InterPro"/>
</dbReference>
<protein>
    <submittedName>
        <fullName evidence="2">Beta-lactamase class A</fullName>
    </submittedName>
</protein>
<accession>I7IVU2</accession>
<name>I7IVU2_9LACO</name>
<dbReference type="GO" id="GO:0046677">
    <property type="term" value="P:response to antibiotic"/>
    <property type="evidence" value="ECO:0007669"/>
    <property type="project" value="InterPro"/>
</dbReference>
<comment type="caution">
    <text evidence="2">The sequence shown here is derived from an EMBL/GenBank/DDBJ whole genome shotgun (WGS) entry which is preliminary data.</text>
</comment>
<dbReference type="STRING" id="1423758.FC41_GL000662"/>
<dbReference type="AlphaFoldDB" id="I7IVU2"/>
<gene>
    <name evidence="2" type="ORF">BN55_01675</name>
</gene>
<dbReference type="Pfam" id="PF13354">
    <property type="entry name" value="Beta-lactamase2"/>
    <property type="match status" value="1"/>
</dbReference>
<dbReference type="Gene3D" id="3.40.710.10">
    <property type="entry name" value="DD-peptidase/beta-lactamase superfamily"/>
    <property type="match status" value="1"/>
</dbReference>
<dbReference type="PANTHER" id="PTHR35333">
    <property type="entry name" value="BETA-LACTAMASE"/>
    <property type="match status" value="1"/>
</dbReference>
<dbReference type="EMBL" id="CAKE01000013">
    <property type="protein sequence ID" value="CCI82038.1"/>
    <property type="molecule type" value="Genomic_DNA"/>
</dbReference>
<organism evidence="2 3">
    <name type="scientific">Lactobacillus hominis DSM 23910 = CRBIP 24.179</name>
    <dbReference type="NCBI Taxonomy" id="1423758"/>
    <lineage>
        <taxon>Bacteria</taxon>
        <taxon>Bacillati</taxon>
        <taxon>Bacillota</taxon>
        <taxon>Bacilli</taxon>
        <taxon>Lactobacillales</taxon>
        <taxon>Lactobacillaceae</taxon>
        <taxon>Lactobacillus</taxon>
    </lineage>
</organism>
<dbReference type="InterPro" id="IPR045155">
    <property type="entry name" value="Beta-lactam_cat"/>
</dbReference>
<dbReference type="Proteomes" id="UP000009320">
    <property type="component" value="Unassembled WGS sequence"/>
</dbReference>
<evidence type="ECO:0000313" key="2">
    <source>
        <dbReference type="EMBL" id="CCI82038.1"/>
    </source>
</evidence>
<dbReference type="InterPro" id="IPR012338">
    <property type="entry name" value="Beta-lactam/transpept-like"/>
</dbReference>
<reference evidence="2 3" key="1">
    <citation type="submission" date="2012-06" db="EMBL/GenBank/DDBJ databases">
        <title>Draft Genome Sequence of Lactobacillus hominis Strain CRBIP 24.179T, isolated from human intestine.</title>
        <authorList>
            <person name="Cousin S."/>
            <person name="Ma L."/>
            <person name="Bizet C."/>
            <person name="Loux V."/>
            <person name="Bouchier C."/>
            <person name="Clermont D."/>
            <person name="Creno S."/>
        </authorList>
    </citation>
    <scope>NUCLEOTIDE SEQUENCE [LARGE SCALE GENOMIC DNA]</scope>
    <source>
        <strain evidence="3">CRBIP 24.179T</strain>
    </source>
</reference>
<dbReference type="SUPFAM" id="SSF56601">
    <property type="entry name" value="beta-lactamase/transpeptidase-like"/>
    <property type="match status" value="1"/>
</dbReference>
<dbReference type="PATRIC" id="fig|1423758.3.peg.668"/>
<dbReference type="PANTHER" id="PTHR35333:SF3">
    <property type="entry name" value="BETA-LACTAMASE-TYPE TRANSPEPTIDASE FOLD CONTAINING PROTEIN"/>
    <property type="match status" value="1"/>
</dbReference>
<dbReference type="GO" id="GO:0008800">
    <property type="term" value="F:beta-lactamase activity"/>
    <property type="evidence" value="ECO:0007669"/>
    <property type="project" value="InterPro"/>
</dbReference>
<dbReference type="GeneID" id="82847261"/>
<proteinExistence type="predicted"/>
<feature type="domain" description="Beta-lactamase class A catalytic" evidence="1">
    <location>
        <begin position="25"/>
        <end position="222"/>
    </location>
</feature>
<evidence type="ECO:0000313" key="3">
    <source>
        <dbReference type="Proteomes" id="UP000009320"/>
    </source>
</evidence>
<sequence>MIKDELDSLIEKSNIDAGVLITYGDKELYASQADKVFPAAGLISLGILAYIEKMWQQDHSLLDEKLEVTDLSRVRGSGVISRMQQASWPLRDLVFLVAAMSDNAATNLLIERFDIYDIDDWLRDNYPGMRLGRELMRYSSTGQDNEVTANSINQVLKYFLNTNNEFCDIVRNGLSNQIAHYSISTYDNNDFPTYTRMSAVDNYHHEVCSFQTQNGPLTIVALTQYQDKKSEDLLFLEQVGKVIFSKISVPEKKKEKDPKIKRYER</sequence>
<keyword evidence="3" id="KW-1185">Reference proteome</keyword>
<evidence type="ECO:0000259" key="1">
    <source>
        <dbReference type="Pfam" id="PF13354"/>
    </source>
</evidence>
<dbReference type="eggNOG" id="COG2367">
    <property type="taxonomic scope" value="Bacteria"/>
</dbReference>
<dbReference type="InterPro" id="IPR000871">
    <property type="entry name" value="Beta-lactam_class-A"/>
</dbReference>
<dbReference type="RefSeq" id="WP_008471004.1">
    <property type="nucleotide sequence ID" value="NZ_AYZP01000015.1"/>
</dbReference>